<comment type="caution">
    <text evidence="1">The sequence shown here is derived from an EMBL/GenBank/DDBJ whole genome shotgun (WGS) entry which is preliminary data.</text>
</comment>
<proteinExistence type="predicted"/>
<name>A0ABP8XWP6_9MICO</name>
<keyword evidence="2" id="KW-1185">Reference proteome</keyword>
<accession>A0ABP8XWP6</accession>
<organism evidence="1 2">
    <name type="scientific">Isoptericola chiayiensis</name>
    <dbReference type="NCBI Taxonomy" id="579446"/>
    <lineage>
        <taxon>Bacteria</taxon>
        <taxon>Bacillati</taxon>
        <taxon>Actinomycetota</taxon>
        <taxon>Actinomycetes</taxon>
        <taxon>Micrococcales</taxon>
        <taxon>Promicromonosporaceae</taxon>
        <taxon>Isoptericola</taxon>
    </lineage>
</organism>
<sequence length="44" mass="4458">MRFAAKVDSSRTGPLAVLAVITGSGYAYRRPDGVAVVPLGALGP</sequence>
<gene>
    <name evidence="1" type="ORF">GCM10023216_00260</name>
</gene>
<evidence type="ECO:0000313" key="1">
    <source>
        <dbReference type="EMBL" id="GAA4716405.1"/>
    </source>
</evidence>
<protein>
    <submittedName>
        <fullName evidence="1">Uncharacterized protein</fullName>
    </submittedName>
</protein>
<evidence type="ECO:0000313" key="2">
    <source>
        <dbReference type="Proteomes" id="UP001500956"/>
    </source>
</evidence>
<reference evidence="2" key="1">
    <citation type="journal article" date="2019" name="Int. J. Syst. Evol. Microbiol.">
        <title>The Global Catalogue of Microorganisms (GCM) 10K type strain sequencing project: providing services to taxonomists for standard genome sequencing and annotation.</title>
        <authorList>
            <consortium name="The Broad Institute Genomics Platform"/>
            <consortium name="The Broad Institute Genome Sequencing Center for Infectious Disease"/>
            <person name="Wu L."/>
            <person name="Ma J."/>
        </authorList>
    </citation>
    <scope>NUCLEOTIDE SEQUENCE [LARGE SCALE GENOMIC DNA]</scope>
    <source>
        <strain evidence="2">JCM 18063</strain>
    </source>
</reference>
<dbReference type="EMBL" id="BAABID010000001">
    <property type="protein sequence ID" value="GAA4716405.1"/>
    <property type="molecule type" value="Genomic_DNA"/>
</dbReference>
<dbReference type="Proteomes" id="UP001500956">
    <property type="component" value="Unassembled WGS sequence"/>
</dbReference>